<comment type="caution">
    <text evidence="8">The sequence shown here is derived from an EMBL/GenBank/DDBJ whole genome shotgun (WGS) entry which is preliminary data.</text>
</comment>
<dbReference type="SUPFAM" id="SSF53613">
    <property type="entry name" value="Ribokinase-like"/>
    <property type="match status" value="1"/>
</dbReference>
<evidence type="ECO:0000256" key="2">
    <source>
        <dbReference type="ARBA" id="ARBA00022679"/>
    </source>
</evidence>
<comment type="catalytic activity">
    <reaction evidence="6">
        <text>D-tagatofuranose 6-phosphate + ATP = D-tagatofuranose 1,6-bisphosphate + ADP + H(+)</text>
        <dbReference type="Rhea" id="RHEA:12420"/>
        <dbReference type="ChEBI" id="CHEBI:15378"/>
        <dbReference type="ChEBI" id="CHEBI:30616"/>
        <dbReference type="ChEBI" id="CHEBI:58694"/>
        <dbReference type="ChEBI" id="CHEBI:58695"/>
        <dbReference type="ChEBI" id="CHEBI:456216"/>
        <dbReference type="EC" id="2.7.1.144"/>
    </reaction>
</comment>
<dbReference type="GO" id="GO:0008443">
    <property type="term" value="F:phosphofructokinase activity"/>
    <property type="evidence" value="ECO:0007669"/>
    <property type="project" value="TreeGrafter"/>
</dbReference>
<dbReference type="GO" id="GO:0009024">
    <property type="term" value="F:tagatose-6-phosphate kinase activity"/>
    <property type="evidence" value="ECO:0007669"/>
    <property type="project" value="UniProtKB-EC"/>
</dbReference>
<dbReference type="GO" id="GO:0005988">
    <property type="term" value="P:lactose metabolic process"/>
    <property type="evidence" value="ECO:0007669"/>
    <property type="project" value="UniProtKB-KW"/>
</dbReference>
<comment type="similarity">
    <text evidence="6">Belongs to the carbohydrate kinase PfkB family. LacC subfamily.</text>
</comment>
<evidence type="ECO:0000259" key="7">
    <source>
        <dbReference type="Pfam" id="PF00294"/>
    </source>
</evidence>
<keyword evidence="5 6" id="KW-0067">ATP-binding</keyword>
<dbReference type="Proteomes" id="UP000824132">
    <property type="component" value="Unassembled WGS sequence"/>
</dbReference>
<keyword evidence="2 6" id="KW-0808">Transferase</keyword>
<comment type="pathway">
    <text evidence="6">Carbohydrate metabolism; D-tagatose 6-phosphate degradation; D-glyceraldehyde 3-phosphate and glycerone phosphate from D-tagatose 6-phosphate: step 1/2.</text>
</comment>
<evidence type="ECO:0000313" key="8">
    <source>
        <dbReference type="EMBL" id="HIZ04148.1"/>
    </source>
</evidence>
<keyword evidence="4 8" id="KW-0418">Kinase</keyword>
<proteinExistence type="inferred from homology"/>
<keyword evidence="3 6" id="KW-0547">Nucleotide-binding</keyword>
<dbReference type="InterPro" id="IPR011611">
    <property type="entry name" value="PfkB_dom"/>
</dbReference>
<dbReference type="NCBIfam" id="TIGR03168">
    <property type="entry name" value="1-PFK"/>
    <property type="match status" value="1"/>
</dbReference>
<sequence length="308" mass="33470">MILTVCLNPCTDVTIEVDALNVGKLNHVKNKTLSFTGKALNVAIGVARLRGQSHATGFMYNENGSLFEQALDREGVSSVFIWNRGRVRENYKFIDNKSMLTEVNDVGEPIAENKQAELVDLVANLSKRSDVVVISGSLPRGIESDYYIRLFNAVPDGKLKVADCDGPRLLAALQAGMDLVKPNKDELQNTLGQEFRSREDLLKGCRTLIDKGAKRVLLSLGKRGAIITDGSKNYYCRSINVAVNSTVGAGDGMLAAASMLLEQGADLPDILRAGVAAGTATVTTFGQISFTKEKYDEIYANLTVEEFK</sequence>
<feature type="domain" description="Carbohydrate kinase PfkB" evidence="7">
    <location>
        <begin position="10"/>
        <end position="289"/>
    </location>
</feature>
<evidence type="ECO:0000256" key="5">
    <source>
        <dbReference type="ARBA" id="ARBA00022840"/>
    </source>
</evidence>
<dbReference type="AlphaFoldDB" id="A0A9D2D0C5"/>
<dbReference type="Pfam" id="PF00294">
    <property type="entry name" value="PfkB"/>
    <property type="match status" value="1"/>
</dbReference>
<dbReference type="Gene3D" id="3.40.1190.20">
    <property type="match status" value="1"/>
</dbReference>
<evidence type="ECO:0000256" key="6">
    <source>
        <dbReference type="PIRNR" id="PIRNR000535"/>
    </source>
</evidence>
<comment type="similarity">
    <text evidence="1">Belongs to the carbohydrate kinase pfkB family.</text>
</comment>
<evidence type="ECO:0000256" key="4">
    <source>
        <dbReference type="ARBA" id="ARBA00022777"/>
    </source>
</evidence>
<dbReference type="InterPro" id="IPR017583">
    <property type="entry name" value="Tagatose/fructose_Pkinase"/>
</dbReference>
<dbReference type="PANTHER" id="PTHR46566">
    <property type="entry name" value="1-PHOSPHOFRUCTOKINASE-RELATED"/>
    <property type="match status" value="1"/>
</dbReference>
<dbReference type="PIRSF" id="PIRSF000535">
    <property type="entry name" value="1PFK/6PFK/LacC"/>
    <property type="match status" value="1"/>
</dbReference>
<organism evidence="8 9">
    <name type="scientific">Candidatus Borkfalkia avistercoris</name>
    <dbReference type="NCBI Taxonomy" id="2838504"/>
    <lineage>
        <taxon>Bacteria</taxon>
        <taxon>Bacillati</taxon>
        <taxon>Bacillota</taxon>
        <taxon>Clostridia</taxon>
        <taxon>Christensenellales</taxon>
        <taxon>Christensenellaceae</taxon>
        <taxon>Candidatus Borkfalkia</taxon>
    </lineage>
</organism>
<dbReference type="GO" id="GO:0005829">
    <property type="term" value="C:cytosol"/>
    <property type="evidence" value="ECO:0007669"/>
    <property type="project" value="TreeGrafter"/>
</dbReference>
<evidence type="ECO:0000256" key="1">
    <source>
        <dbReference type="ARBA" id="ARBA00005380"/>
    </source>
</evidence>
<evidence type="ECO:0000256" key="3">
    <source>
        <dbReference type="ARBA" id="ARBA00022741"/>
    </source>
</evidence>
<dbReference type="PANTHER" id="PTHR46566:SF2">
    <property type="entry name" value="ATP-DEPENDENT 6-PHOSPHOFRUCTOKINASE ISOZYME 2"/>
    <property type="match status" value="1"/>
</dbReference>
<keyword evidence="6" id="KW-0423">Lactose metabolism</keyword>
<accession>A0A9D2D0C5</accession>
<reference evidence="8" key="1">
    <citation type="journal article" date="2021" name="PeerJ">
        <title>Extensive microbial diversity within the chicken gut microbiome revealed by metagenomics and culture.</title>
        <authorList>
            <person name="Gilroy R."/>
            <person name="Ravi A."/>
            <person name="Getino M."/>
            <person name="Pursley I."/>
            <person name="Horton D.L."/>
            <person name="Alikhan N.F."/>
            <person name="Baker D."/>
            <person name="Gharbi K."/>
            <person name="Hall N."/>
            <person name="Watson M."/>
            <person name="Adriaenssens E.M."/>
            <person name="Foster-Nyarko E."/>
            <person name="Jarju S."/>
            <person name="Secka A."/>
            <person name="Antonio M."/>
            <person name="Oren A."/>
            <person name="Chaudhuri R.R."/>
            <person name="La Ragione R."/>
            <person name="Hildebrand F."/>
            <person name="Pallen M.J."/>
        </authorList>
    </citation>
    <scope>NUCLEOTIDE SEQUENCE</scope>
    <source>
        <strain evidence="8">CHK187-5294</strain>
    </source>
</reference>
<gene>
    <name evidence="8" type="ORF">H9727_07675</name>
</gene>
<dbReference type="EMBL" id="DXCL01000046">
    <property type="protein sequence ID" value="HIZ04148.1"/>
    <property type="molecule type" value="Genomic_DNA"/>
</dbReference>
<protein>
    <recommendedName>
        <fullName evidence="6">Tagatose-6-phosphate kinase</fullName>
        <ecNumber evidence="6">2.7.1.144</ecNumber>
    </recommendedName>
</protein>
<dbReference type="InterPro" id="IPR029056">
    <property type="entry name" value="Ribokinase-like"/>
</dbReference>
<dbReference type="CDD" id="cd01164">
    <property type="entry name" value="FruK_PfkB_like"/>
    <property type="match status" value="1"/>
</dbReference>
<name>A0A9D2D0C5_9FIRM</name>
<dbReference type="GO" id="GO:0005524">
    <property type="term" value="F:ATP binding"/>
    <property type="evidence" value="ECO:0007669"/>
    <property type="project" value="UniProtKB-KW"/>
</dbReference>
<dbReference type="EC" id="2.7.1.144" evidence="6"/>
<evidence type="ECO:0000313" key="9">
    <source>
        <dbReference type="Proteomes" id="UP000824132"/>
    </source>
</evidence>
<reference evidence="8" key="2">
    <citation type="submission" date="2021-04" db="EMBL/GenBank/DDBJ databases">
        <authorList>
            <person name="Gilroy R."/>
        </authorList>
    </citation>
    <scope>NUCLEOTIDE SEQUENCE</scope>
    <source>
        <strain evidence="8">CHK187-5294</strain>
    </source>
</reference>